<dbReference type="PANTHER" id="PTHR11203">
    <property type="entry name" value="CLEAVAGE AND POLYADENYLATION SPECIFICITY FACTOR FAMILY MEMBER"/>
    <property type="match status" value="1"/>
</dbReference>
<sequence>MQHLGSASSSGSGASASLTSSSHYHVQASELTGSVHGVLLRLGDTNVLLNCGNLSPTSSVPITSFSSLGIAPGTIISAILITDWRISSSGMLPAVLSAYHNHHNRNKGKEKQFKQQATAPPSVPPPTVFLTHATRALLPHIIKECKMDTTTNPIALLADMTLAAMTTLSFGEPHVHVLSGQNNLTITAHRAGHVVGGCLYSLELDGIQIAFVDGVNLHGSRILLPAQLPPRSSHVAIVNSAYVVEVSETRTVLERELCKEIRDTILANGKVIIPVFGVGAFFHDLVALLQDYWSAMQFQHIPIYVTSESLLGKAFLPLFVDSYTPSFVNRSVHVPVKKIPDMKVLEPKRPMVIFTTGASISSGDTHQVLRACGHQPDNLLVLSEFRTRGTVNHAFLNNVACPDLTKSFVDSIVCRLHTFPCGDEVDCREVVELARQIRPSTSLLLRGADASDPFLLEALRPFHLPVTSLKDDDVWTGSIPRDLNVRLRGNLAFQRGVVPTLLLAEPRKTLYFNNEQSGVRRLKKKKHSLAFGHTWKYPKSNFSTKSHKASTHKSTPFRLSMLLSNEASEDDDSDHAETDVEANVVYVVDAIVSTLHQWLGLDDHKLERQPTWLRVATVEVTVTTDWSITMNWSYEDEELASRIFGLCQRVVEAQYCDAHR</sequence>
<dbReference type="Gene3D" id="3.60.15.10">
    <property type="entry name" value="Ribonuclease Z/Hydroxyacylglutathione hydrolase-like"/>
    <property type="match status" value="1"/>
</dbReference>
<organism evidence="2">
    <name type="scientific">Aphanomyces invadans</name>
    <dbReference type="NCBI Taxonomy" id="157072"/>
    <lineage>
        <taxon>Eukaryota</taxon>
        <taxon>Sar</taxon>
        <taxon>Stramenopiles</taxon>
        <taxon>Oomycota</taxon>
        <taxon>Saprolegniomycetes</taxon>
        <taxon>Saprolegniales</taxon>
        <taxon>Verrucalvaceae</taxon>
        <taxon>Aphanomyces</taxon>
    </lineage>
</organism>
<evidence type="ECO:0000313" key="2">
    <source>
        <dbReference type="EMBL" id="ETV98264.1"/>
    </source>
</evidence>
<dbReference type="AlphaFoldDB" id="A0A024TW91"/>
<dbReference type="EMBL" id="KI913970">
    <property type="protein sequence ID" value="ETV98264.1"/>
    <property type="molecule type" value="Genomic_DNA"/>
</dbReference>
<dbReference type="SUPFAM" id="SSF56281">
    <property type="entry name" value="Metallo-hydrolase/oxidoreductase"/>
    <property type="match status" value="1"/>
</dbReference>
<feature type="region of interest" description="Disordered" evidence="1">
    <location>
        <begin position="104"/>
        <end position="125"/>
    </location>
</feature>
<gene>
    <name evidence="2" type="ORF">H310_08978</name>
</gene>
<dbReference type="GO" id="GO:0005634">
    <property type="term" value="C:nucleus"/>
    <property type="evidence" value="ECO:0007669"/>
    <property type="project" value="TreeGrafter"/>
</dbReference>
<dbReference type="VEuPathDB" id="FungiDB:H310_08978"/>
<protein>
    <submittedName>
        <fullName evidence="2">Uncharacterized protein</fullName>
    </submittedName>
</protein>
<name>A0A024TW91_9STRA</name>
<dbReference type="RefSeq" id="XP_008873139.1">
    <property type="nucleotide sequence ID" value="XM_008874917.1"/>
</dbReference>
<evidence type="ECO:0000256" key="1">
    <source>
        <dbReference type="SAM" id="MobiDB-lite"/>
    </source>
</evidence>
<dbReference type="InterPro" id="IPR050698">
    <property type="entry name" value="MBL"/>
</dbReference>
<dbReference type="Gene3D" id="3.40.50.10890">
    <property type="match status" value="1"/>
</dbReference>
<accession>A0A024TW91</accession>
<dbReference type="GO" id="GO:0004521">
    <property type="term" value="F:RNA endonuclease activity"/>
    <property type="evidence" value="ECO:0007669"/>
    <property type="project" value="TreeGrafter"/>
</dbReference>
<dbReference type="GO" id="GO:0016180">
    <property type="term" value="P:snRNA processing"/>
    <property type="evidence" value="ECO:0007669"/>
    <property type="project" value="TreeGrafter"/>
</dbReference>
<dbReference type="OrthoDB" id="64353at2759"/>
<dbReference type="GeneID" id="20086028"/>
<dbReference type="PANTHER" id="PTHR11203:SF37">
    <property type="entry name" value="INTEGRATOR COMPLEX SUBUNIT 11"/>
    <property type="match status" value="1"/>
</dbReference>
<dbReference type="InterPro" id="IPR036866">
    <property type="entry name" value="RibonucZ/Hydroxyglut_hydro"/>
</dbReference>
<reference evidence="2" key="1">
    <citation type="submission" date="2013-12" db="EMBL/GenBank/DDBJ databases">
        <title>The Genome Sequence of Aphanomyces invadans NJM9701.</title>
        <authorList>
            <consortium name="The Broad Institute Genomics Platform"/>
            <person name="Russ C."/>
            <person name="Tyler B."/>
            <person name="van West P."/>
            <person name="Dieguez-Uribeondo J."/>
            <person name="Young S.K."/>
            <person name="Zeng Q."/>
            <person name="Gargeya S."/>
            <person name="Fitzgerald M."/>
            <person name="Abouelleil A."/>
            <person name="Alvarado L."/>
            <person name="Chapman S.B."/>
            <person name="Gainer-Dewar J."/>
            <person name="Goldberg J."/>
            <person name="Griggs A."/>
            <person name="Gujja S."/>
            <person name="Hansen M."/>
            <person name="Howarth C."/>
            <person name="Imamovic A."/>
            <person name="Ireland A."/>
            <person name="Larimer J."/>
            <person name="McCowan C."/>
            <person name="Murphy C."/>
            <person name="Pearson M."/>
            <person name="Poon T.W."/>
            <person name="Priest M."/>
            <person name="Roberts A."/>
            <person name="Saif S."/>
            <person name="Shea T."/>
            <person name="Sykes S."/>
            <person name="Wortman J."/>
            <person name="Nusbaum C."/>
            <person name="Birren B."/>
        </authorList>
    </citation>
    <scope>NUCLEOTIDE SEQUENCE [LARGE SCALE GENOMIC DNA]</scope>
    <source>
        <strain evidence="2">NJM9701</strain>
    </source>
</reference>
<dbReference type="STRING" id="157072.A0A024TW91"/>
<dbReference type="eggNOG" id="KOG1136">
    <property type="taxonomic scope" value="Eukaryota"/>
</dbReference>
<proteinExistence type="predicted"/>